<evidence type="ECO:0000256" key="1">
    <source>
        <dbReference type="ARBA" id="ARBA00008467"/>
    </source>
</evidence>
<name>A0A1M6KT98_9FLAO</name>
<dbReference type="PANTHER" id="PTHR11712">
    <property type="entry name" value="POLYKETIDE SYNTHASE-RELATED"/>
    <property type="match status" value="1"/>
</dbReference>
<sequence length="394" mass="42826">METENGIVKMTKTFLSYNNIFSSLGLDSETVIENMLQGKTGLKKYEDTSLLPVPFCASRVSSETVNEQFNKIAGASKFTKLEKMLIASLNEVVKASNISLNEKVGLIISTTKGNIDVLEKNSGFPESRAYLSELGKTIQNFFGFKNEAIVLSNACISGVLAISVAKRFISEGKYDHVFITSGDLVSKFILSGFNSFQALSDEPCKPYDKNRVGINLGEVAASVLVTSEENKLSTEAIEILGDSTCNDANHISGPSRTGEGLYRSIKAALNEANLTASQIDYISAHGTATLFNDEMEAIAFNRLGMEKVPLNSLKGYFGHTLGASGLLETIVGMHFMERNVLFYSKGFSDLGVSKEINVIKENESKKLHIFLKTASGFGGCNSAVIFKKQTTNLK</sequence>
<evidence type="ECO:0000256" key="2">
    <source>
        <dbReference type="ARBA" id="ARBA00022679"/>
    </source>
</evidence>
<dbReference type="PANTHER" id="PTHR11712:SF336">
    <property type="entry name" value="3-OXOACYL-[ACYL-CARRIER-PROTEIN] SYNTHASE, MITOCHONDRIAL"/>
    <property type="match status" value="1"/>
</dbReference>
<dbReference type="STRING" id="797419.SAMN05216556_11536"/>
<organism evidence="5 6">
    <name type="scientific">Aequorivita viscosa</name>
    <dbReference type="NCBI Taxonomy" id="797419"/>
    <lineage>
        <taxon>Bacteria</taxon>
        <taxon>Pseudomonadati</taxon>
        <taxon>Bacteroidota</taxon>
        <taxon>Flavobacteriia</taxon>
        <taxon>Flavobacteriales</taxon>
        <taxon>Flavobacteriaceae</taxon>
        <taxon>Aequorivita</taxon>
    </lineage>
</organism>
<evidence type="ECO:0000313" key="6">
    <source>
        <dbReference type="Proteomes" id="UP000184172"/>
    </source>
</evidence>
<dbReference type="InterPro" id="IPR014031">
    <property type="entry name" value="Ketoacyl_synth_C"/>
</dbReference>
<reference evidence="6" key="1">
    <citation type="submission" date="2016-11" db="EMBL/GenBank/DDBJ databases">
        <authorList>
            <person name="Varghese N."/>
            <person name="Submissions S."/>
        </authorList>
    </citation>
    <scope>NUCLEOTIDE SEQUENCE [LARGE SCALE GENOMIC DNA]</scope>
    <source>
        <strain evidence="6">DSM 26349</strain>
    </source>
</reference>
<dbReference type="InterPro" id="IPR014030">
    <property type="entry name" value="Ketoacyl_synth_N"/>
</dbReference>
<dbReference type="Pfam" id="PF02801">
    <property type="entry name" value="Ketoacyl-synt_C"/>
    <property type="match status" value="1"/>
</dbReference>
<dbReference type="InterPro" id="IPR000794">
    <property type="entry name" value="Beta-ketoacyl_synthase"/>
</dbReference>
<keyword evidence="2 3" id="KW-0808">Transferase</keyword>
<evidence type="ECO:0000256" key="3">
    <source>
        <dbReference type="RuleBase" id="RU003694"/>
    </source>
</evidence>
<accession>A0A1M6KT98</accession>
<dbReference type="Pfam" id="PF00109">
    <property type="entry name" value="ketoacyl-synt"/>
    <property type="match status" value="1"/>
</dbReference>
<dbReference type="InterPro" id="IPR020841">
    <property type="entry name" value="PKS_Beta-ketoAc_synthase_dom"/>
</dbReference>
<dbReference type="PROSITE" id="PS52004">
    <property type="entry name" value="KS3_2"/>
    <property type="match status" value="1"/>
</dbReference>
<dbReference type="SUPFAM" id="SSF53901">
    <property type="entry name" value="Thiolase-like"/>
    <property type="match status" value="1"/>
</dbReference>
<gene>
    <name evidence="5" type="ORF">SAMN04487908_12131</name>
</gene>
<dbReference type="Proteomes" id="UP000184172">
    <property type="component" value="Unassembled WGS sequence"/>
</dbReference>
<feature type="domain" description="Ketosynthase family 3 (KS3)" evidence="4">
    <location>
        <begin position="1"/>
        <end position="388"/>
    </location>
</feature>
<dbReference type="InterPro" id="IPR016039">
    <property type="entry name" value="Thiolase-like"/>
</dbReference>
<dbReference type="GO" id="GO:0005829">
    <property type="term" value="C:cytosol"/>
    <property type="evidence" value="ECO:0007669"/>
    <property type="project" value="TreeGrafter"/>
</dbReference>
<dbReference type="GO" id="GO:0006633">
    <property type="term" value="P:fatty acid biosynthetic process"/>
    <property type="evidence" value="ECO:0007669"/>
    <property type="project" value="TreeGrafter"/>
</dbReference>
<dbReference type="AlphaFoldDB" id="A0A1M6KT98"/>
<proteinExistence type="inferred from homology"/>
<evidence type="ECO:0000259" key="4">
    <source>
        <dbReference type="PROSITE" id="PS52004"/>
    </source>
</evidence>
<dbReference type="Gene3D" id="3.40.47.10">
    <property type="match status" value="1"/>
</dbReference>
<comment type="similarity">
    <text evidence="1 3">Belongs to the thiolase-like superfamily. Beta-ketoacyl-ACP synthases family.</text>
</comment>
<keyword evidence="6" id="KW-1185">Reference proteome</keyword>
<evidence type="ECO:0000313" key="5">
    <source>
        <dbReference type="EMBL" id="SHJ62153.1"/>
    </source>
</evidence>
<dbReference type="GO" id="GO:0004315">
    <property type="term" value="F:3-oxoacyl-[acyl-carrier-protein] synthase activity"/>
    <property type="evidence" value="ECO:0007669"/>
    <property type="project" value="TreeGrafter"/>
</dbReference>
<dbReference type="EMBL" id="FQYV01000021">
    <property type="protein sequence ID" value="SHJ62153.1"/>
    <property type="molecule type" value="Genomic_DNA"/>
</dbReference>
<protein>
    <submittedName>
        <fullName evidence="5">3-oxoacyl-[acyl-carrier-protein] synthase-1</fullName>
    </submittedName>
</protein>